<dbReference type="EMBL" id="JABWGV010000003">
    <property type="protein sequence ID" value="NVD45501.1"/>
    <property type="molecule type" value="Genomic_DNA"/>
</dbReference>
<feature type="compositionally biased region" description="Low complexity" evidence="1">
    <location>
        <begin position="109"/>
        <end position="125"/>
    </location>
</feature>
<dbReference type="Proteomes" id="UP000561438">
    <property type="component" value="Unassembled WGS sequence"/>
</dbReference>
<accession>A0A850H0S1</accession>
<dbReference type="AlphaFoldDB" id="A0A850H0S1"/>
<evidence type="ECO:0000256" key="1">
    <source>
        <dbReference type="SAM" id="MobiDB-lite"/>
    </source>
</evidence>
<keyword evidence="2" id="KW-1133">Transmembrane helix</keyword>
<comment type="caution">
    <text evidence="3">The sequence shown here is derived from an EMBL/GenBank/DDBJ whole genome shotgun (WGS) entry which is preliminary data.</text>
</comment>
<dbReference type="Gene3D" id="3.30.1150.10">
    <property type="match status" value="1"/>
</dbReference>
<name>A0A850H0S1_9SPHN</name>
<keyword evidence="2" id="KW-0472">Membrane</keyword>
<proteinExistence type="predicted"/>
<evidence type="ECO:0008006" key="5">
    <source>
        <dbReference type="Google" id="ProtNLM"/>
    </source>
</evidence>
<feature type="compositionally biased region" description="Pro residues" evidence="1">
    <location>
        <begin position="62"/>
        <end position="73"/>
    </location>
</feature>
<evidence type="ECO:0000313" key="4">
    <source>
        <dbReference type="Proteomes" id="UP000561438"/>
    </source>
</evidence>
<keyword evidence="4" id="KW-1185">Reference proteome</keyword>
<evidence type="ECO:0000313" key="3">
    <source>
        <dbReference type="EMBL" id="NVD45501.1"/>
    </source>
</evidence>
<organism evidence="3 4">
    <name type="scientific">Qipengyuania atrilutea</name>
    <dbReference type="NCBI Taxonomy" id="2744473"/>
    <lineage>
        <taxon>Bacteria</taxon>
        <taxon>Pseudomonadati</taxon>
        <taxon>Pseudomonadota</taxon>
        <taxon>Alphaproteobacteria</taxon>
        <taxon>Sphingomonadales</taxon>
        <taxon>Erythrobacteraceae</taxon>
        <taxon>Qipengyuania</taxon>
    </lineage>
</organism>
<feature type="transmembrane region" description="Helical" evidence="2">
    <location>
        <begin position="18"/>
        <end position="39"/>
    </location>
</feature>
<reference evidence="3 4" key="1">
    <citation type="submission" date="2020-06" db="EMBL/GenBank/DDBJ databases">
        <title>Altererythrobacter sp. HHU K3-1.</title>
        <authorList>
            <person name="Zhang D."/>
            <person name="Xue H."/>
        </authorList>
    </citation>
    <scope>NUCLEOTIDE SEQUENCE [LARGE SCALE GENOMIC DNA]</scope>
    <source>
        <strain evidence="3 4">HHU K3-1</strain>
    </source>
</reference>
<gene>
    <name evidence="3" type="ORF">HUV48_10830</name>
</gene>
<feature type="region of interest" description="Disordered" evidence="1">
    <location>
        <begin position="58"/>
        <end position="148"/>
    </location>
</feature>
<keyword evidence="2" id="KW-0812">Transmembrane</keyword>
<sequence length="248" mass="25670">MSADSTRFSSTRRKPNPWVIAVVAIVHLGLFYGFVRALAPGAVQSIERSVVSTFTVTVTAPEDPPPPPPAPEPQPDEGAQGDPGREAVPQLVTAPSPAIQLREDEPLPRASSTGTASTSGATDRGTGTGAAGEGTGTGAGRAGSGLGGVAVTKPQKIAGDISSAADYPTPPGGRKIRRGQSVDIAMTVGVDGRASNCRILSPSPDPEADRITCELAVERFRFLPARDANGDPVPATYAWRQRWGVNLR</sequence>
<dbReference type="SUPFAM" id="SSF74653">
    <property type="entry name" value="TolA/TonB C-terminal domain"/>
    <property type="match status" value="1"/>
</dbReference>
<feature type="compositionally biased region" description="Gly residues" evidence="1">
    <location>
        <begin position="126"/>
        <end position="148"/>
    </location>
</feature>
<protein>
    <recommendedName>
        <fullName evidence="5">TonB C-terminal domain-containing protein</fullName>
    </recommendedName>
</protein>
<dbReference type="RefSeq" id="WP_176267770.1">
    <property type="nucleotide sequence ID" value="NZ_JABWGV010000003.1"/>
</dbReference>
<evidence type="ECO:0000256" key="2">
    <source>
        <dbReference type="SAM" id="Phobius"/>
    </source>
</evidence>